<evidence type="ECO:0000313" key="1">
    <source>
        <dbReference type="EMBL" id="MPC49502.1"/>
    </source>
</evidence>
<sequence>MDMKPSQLGSANPDKFQLSRAEVPGSAYHRPNLIRIVARGLPMPRASTPTSTSSNSGSGSGLFYRKGFQAPLQPAKAALGSLSWYYYWNTTSSSPPASCPVGFTNHRGLCYAVESPVSSLMEGQQRSGDFTADGLFLPDDELVGLADITDPTLFNFWRLLEVPTDEGIFPSLLPITFSDTSATYAICMLFGPAGCWTEPPSLAANMTRVWENETKDLSATITYK</sequence>
<dbReference type="OrthoDB" id="6381702at2759"/>
<accession>A0A5B7FSL8</accession>
<protein>
    <submittedName>
        <fullName evidence="1">Uncharacterized protein</fullName>
    </submittedName>
</protein>
<name>A0A5B7FSL8_PORTR</name>
<evidence type="ECO:0000313" key="2">
    <source>
        <dbReference type="Proteomes" id="UP000324222"/>
    </source>
</evidence>
<reference evidence="1 2" key="1">
    <citation type="submission" date="2019-05" db="EMBL/GenBank/DDBJ databases">
        <title>Another draft genome of Portunus trituberculatus and its Hox gene families provides insights of decapod evolution.</title>
        <authorList>
            <person name="Jeong J.-H."/>
            <person name="Song I."/>
            <person name="Kim S."/>
            <person name="Choi T."/>
            <person name="Kim D."/>
            <person name="Ryu S."/>
            <person name="Kim W."/>
        </authorList>
    </citation>
    <scope>NUCLEOTIDE SEQUENCE [LARGE SCALE GENOMIC DNA]</scope>
    <source>
        <tissue evidence="1">Muscle</tissue>
    </source>
</reference>
<comment type="caution">
    <text evidence="1">The sequence shown here is derived from an EMBL/GenBank/DDBJ whole genome shotgun (WGS) entry which is preliminary data.</text>
</comment>
<gene>
    <name evidence="1" type="ORF">E2C01_043305</name>
</gene>
<dbReference type="AlphaFoldDB" id="A0A5B7FSL8"/>
<proteinExistence type="predicted"/>
<organism evidence="1 2">
    <name type="scientific">Portunus trituberculatus</name>
    <name type="common">Swimming crab</name>
    <name type="synonym">Neptunus trituberculatus</name>
    <dbReference type="NCBI Taxonomy" id="210409"/>
    <lineage>
        <taxon>Eukaryota</taxon>
        <taxon>Metazoa</taxon>
        <taxon>Ecdysozoa</taxon>
        <taxon>Arthropoda</taxon>
        <taxon>Crustacea</taxon>
        <taxon>Multicrustacea</taxon>
        <taxon>Malacostraca</taxon>
        <taxon>Eumalacostraca</taxon>
        <taxon>Eucarida</taxon>
        <taxon>Decapoda</taxon>
        <taxon>Pleocyemata</taxon>
        <taxon>Brachyura</taxon>
        <taxon>Eubrachyura</taxon>
        <taxon>Portunoidea</taxon>
        <taxon>Portunidae</taxon>
        <taxon>Portuninae</taxon>
        <taxon>Portunus</taxon>
    </lineage>
</organism>
<dbReference type="EMBL" id="VSRR010008913">
    <property type="protein sequence ID" value="MPC49502.1"/>
    <property type="molecule type" value="Genomic_DNA"/>
</dbReference>
<dbReference type="Proteomes" id="UP000324222">
    <property type="component" value="Unassembled WGS sequence"/>
</dbReference>
<keyword evidence="2" id="KW-1185">Reference proteome</keyword>